<reference evidence="2" key="1">
    <citation type="journal article" date="2018" name="Nat. Plants">
        <title>Whole-genome landscape of Medicago truncatula symbiotic genes.</title>
        <authorList>
            <person name="Pecrix Y."/>
            <person name="Staton S.E."/>
            <person name="Sallet E."/>
            <person name="Lelandais-Briere C."/>
            <person name="Moreau S."/>
            <person name="Carrere S."/>
            <person name="Blein T."/>
            <person name="Jardinaud M.F."/>
            <person name="Latrasse D."/>
            <person name="Zouine M."/>
            <person name="Zahm M."/>
            <person name="Kreplak J."/>
            <person name="Mayjonade B."/>
            <person name="Satge C."/>
            <person name="Perez M."/>
            <person name="Cauet S."/>
            <person name="Marande W."/>
            <person name="Chantry-Darmon C."/>
            <person name="Lopez-Roques C."/>
            <person name="Bouchez O."/>
            <person name="Berard A."/>
            <person name="Debelle F."/>
            <person name="Munos S."/>
            <person name="Bendahmane A."/>
            <person name="Berges H."/>
            <person name="Niebel A."/>
            <person name="Buitink J."/>
            <person name="Frugier F."/>
            <person name="Benhamed M."/>
            <person name="Crespi M."/>
            <person name="Gouzy J."/>
            <person name="Gamas P."/>
        </authorList>
    </citation>
    <scope>NUCLEOTIDE SEQUENCE [LARGE SCALE GENOMIC DNA]</scope>
    <source>
        <strain evidence="2">cv. Jemalong A17</strain>
    </source>
</reference>
<evidence type="ECO:0000313" key="1">
    <source>
        <dbReference type="EMBL" id="RHN71146.1"/>
    </source>
</evidence>
<evidence type="ECO:0000313" key="2">
    <source>
        <dbReference type="Proteomes" id="UP000265566"/>
    </source>
</evidence>
<gene>
    <name evidence="1" type="ORF">MtrunA17_Chr3g0143081</name>
</gene>
<sequence>MCIYIYGLHRLVLLLFNRCRYPQPLVDRVCFQSSFVFFLLHWICIPPSSSSCLSLHSP</sequence>
<comment type="caution">
    <text evidence="1">The sequence shown here is derived from an EMBL/GenBank/DDBJ whole genome shotgun (WGS) entry which is preliminary data.</text>
</comment>
<protein>
    <submittedName>
        <fullName evidence="1">Uncharacterized protein</fullName>
    </submittedName>
</protein>
<organism evidence="1 2">
    <name type="scientific">Medicago truncatula</name>
    <name type="common">Barrel medic</name>
    <name type="synonym">Medicago tribuloides</name>
    <dbReference type="NCBI Taxonomy" id="3880"/>
    <lineage>
        <taxon>Eukaryota</taxon>
        <taxon>Viridiplantae</taxon>
        <taxon>Streptophyta</taxon>
        <taxon>Embryophyta</taxon>
        <taxon>Tracheophyta</taxon>
        <taxon>Spermatophyta</taxon>
        <taxon>Magnoliopsida</taxon>
        <taxon>eudicotyledons</taxon>
        <taxon>Gunneridae</taxon>
        <taxon>Pentapetalae</taxon>
        <taxon>rosids</taxon>
        <taxon>fabids</taxon>
        <taxon>Fabales</taxon>
        <taxon>Fabaceae</taxon>
        <taxon>Papilionoideae</taxon>
        <taxon>50 kb inversion clade</taxon>
        <taxon>NPAAA clade</taxon>
        <taxon>Hologalegina</taxon>
        <taxon>IRL clade</taxon>
        <taxon>Trifolieae</taxon>
        <taxon>Medicago</taxon>
    </lineage>
</organism>
<dbReference type="AlphaFoldDB" id="A0A396IZF5"/>
<proteinExistence type="predicted"/>
<dbReference type="Proteomes" id="UP000265566">
    <property type="component" value="Chromosome 3"/>
</dbReference>
<name>A0A396IZF5_MEDTR</name>
<dbReference type="EMBL" id="PSQE01000003">
    <property type="protein sequence ID" value="RHN71146.1"/>
    <property type="molecule type" value="Genomic_DNA"/>
</dbReference>
<dbReference type="Gramene" id="rna19795">
    <property type="protein sequence ID" value="RHN71146.1"/>
    <property type="gene ID" value="gene19795"/>
</dbReference>
<accession>A0A396IZF5</accession>